<keyword evidence="8" id="KW-0805">Transcription regulation</keyword>
<evidence type="ECO:0000256" key="7">
    <source>
        <dbReference type="ARBA" id="ARBA00022833"/>
    </source>
</evidence>
<feature type="compositionally biased region" description="Basic and acidic residues" evidence="13">
    <location>
        <begin position="410"/>
        <end position="428"/>
    </location>
</feature>
<accession>A0A1B0AR12</accession>
<dbReference type="InterPro" id="IPR013087">
    <property type="entry name" value="Znf_C2H2_type"/>
</dbReference>
<organism evidence="15 16">
    <name type="scientific">Glossina palpalis gambiensis</name>
    <dbReference type="NCBI Taxonomy" id="67801"/>
    <lineage>
        <taxon>Eukaryota</taxon>
        <taxon>Metazoa</taxon>
        <taxon>Ecdysozoa</taxon>
        <taxon>Arthropoda</taxon>
        <taxon>Hexapoda</taxon>
        <taxon>Insecta</taxon>
        <taxon>Pterygota</taxon>
        <taxon>Neoptera</taxon>
        <taxon>Endopterygota</taxon>
        <taxon>Diptera</taxon>
        <taxon>Brachycera</taxon>
        <taxon>Muscomorpha</taxon>
        <taxon>Hippoboscoidea</taxon>
        <taxon>Glossinidae</taxon>
        <taxon>Glossina</taxon>
    </lineage>
</organism>
<evidence type="ECO:0000256" key="2">
    <source>
        <dbReference type="ARBA" id="ARBA00004123"/>
    </source>
</evidence>
<feature type="domain" description="C2H2-type" evidence="14">
    <location>
        <begin position="679"/>
        <end position="706"/>
    </location>
</feature>
<dbReference type="STRING" id="67801.A0A1B0AR12"/>
<evidence type="ECO:0000256" key="1">
    <source>
        <dbReference type="ARBA" id="ARBA00003767"/>
    </source>
</evidence>
<reference evidence="16" key="1">
    <citation type="submission" date="2015-01" db="EMBL/GenBank/DDBJ databases">
        <authorList>
            <person name="Aksoy S."/>
            <person name="Warren W."/>
            <person name="Wilson R.K."/>
        </authorList>
    </citation>
    <scope>NUCLEOTIDE SEQUENCE [LARGE SCALE GENOMIC DNA]</scope>
    <source>
        <strain evidence="16">IAEA</strain>
    </source>
</reference>
<dbReference type="PANTHER" id="PTHR14196">
    <property type="entry name" value="ODD-SKIPPED - RELATED"/>
    <property type="match status" value="1"/>
</dbReference>
<keyword evidence="7" id="KW-0862">Zinc</keyword>
<feature type="compositionally biased region" description="Basic and acidic residues" evidence="13">
    <location>
        <begin position="476"/>
        <end position="487"/>
    </location>
</feature>
<evidence type="ECO:0000256" key="3">
    <source>
        <dbReference type="ARBA" id="ARBA00006991"/>
    </source>
</evidence>
<keyword evidence="5" id="KW-0677">Repeat</keyword>
<evidence type="ECO:0000256" key="13">
    <source>
        <dbReference type="SAM" id="MobiDB-lite"/>
    </source>
</evidence>
<keyword evidence="9" id="KW-0238">DNA-binding</keyword>
<evidence type="ECO:0000313" key="15">
    <source>
        <dbReference type="EnsemblMetazoa" id="GPPI005424-PA"/>
    </source>
</evidence>
<evidence type="ECO:0000256" key="6">
    <source>
        <dbReference type="ARBA" id="ARBA00022771"/>
    </source>
</evidence>
<feature type="domain" description="C2H2-type" evidence="14">
    <location>
        <begin position="651"/>
        <end position="678"/>
    </location>
</feature>
<evidence type="ECO:0000256" key="9">
    <source>
        <dbReference type="ARBA" id="ARBA00023125"/>
    </source>
</evidence>
<dbReference type="SMART" id="SM00355">
    <property type="entry name" value="ZnF_C2H2"/>
    <property type="match status" value="9"/>
</dbReference>
<evidence type="ECO:0000256" key="12">
    <source>
        <dbReference type="PROSITE-ProRule" id="PRU00042"/>
    </source>
</evidence>
<dbReference type="FunFam" id="3.30.160.60:FF:000226">
    <property type="entry name" value="Zinc finger protein 236 variant"/>
    <property type="match status" value="1"/>
</dbReference>
<keyword evidence="10" id="KW-0804">Transcription</keyword>
<dbReference type="EnsemblMetazoa" id="GPPI005424-RA">
    <property type="protein sequence ID" value="GPPI005424-PA"/>
    <property type="gene ID" value="GPPI005424"/>
</dbReference>
<feature type="region of interest" description="Disordered" evidence="13">
    <location>
        <begin position="111"/>
        <end position="181"/>
    </location>
</feature>
<dbReference type="InterPro" id="IPR050717">
    <property type="entry name" value="C2H2-ZF_Transcription_Reg"/>
</dbReference>
<dbReference type="PANTHER" id="PTHR14196:SF12">
    <property type="entry name" value="ZINC FINGER PROTEIN 208-LIKE"/>
    <property type="match status" value="1"/>
</dbReference>
<evidence type="ECO:0000256" key="5">
    <source>
        <dbReference type="ARBA" id="ARBA00022737"/>
    </source>
</evidence>
<dbReference type="FunFam" id="3.30.160.60:FF:000966">
    <property type="entry name" value="ZFP90 zinc finger protein"/>
    <property type="match status" value="1"/>
</dbReference>
<feature type="compositionally biased region" description="Low complexity" evidence="13">
    <location>
        <begin position="163"/>
        <end position="175"/>
    </location>
</feature>
<feature type="region of interest" description="Disordered" evidence="13">
    <location>
        <begin position="255"/>
        <end position="281"/>
    </location>
</feature>
<dbReference type="GO" id="GO:0000977">
    <property type="term" value="F:RNA polymerase II transcription regulatory region sequence-specific DNA binding"/>
    <property type="evidence" value="ECO:0007669"/>
    <property type="project" value="TreeGrafter"/>
</dbReference>
<feature type="compositionally biased region" description="Basic residues" evidence="13">
    <location>
        <begin position="435"/>
        <end position="446"/>
    </location>
</feature>
<dbReference type="Pfam" id="PF13912">
    <property type="entry name" value="zf-C2H2_6"/>
    <property type="match status" value="1"/>
</dbReference>
<dbReference type="Proteomes" id="UP000092460">
    <property type="component" value="Unassembled WGS sequence"/>
</dbReference>
<evidence type="ECO:0000256" key="4">
    <source>
        <dbReference type="ARBA" id="ARBA00022723"/>
    </source>
</evidence>
<feature type="domain" description="C2H2-type" evidence="14">
    <location>
        <begin position="765"/>
        <end position="793"/>
    </location>
</feature>
<dbReference type="FunFam" id="3.30.160.60:FF:000512">
    <property type="entry name" value="zinc finger protein 197 isoform X1"/>
    <property type="match status" value="1"/>
</dbReference>
<dbReference type="AlphaFoldDB" id="A0A1B0AR12"/>
<keyword evidence="16" id="KW-1185">Reference proteome</keyword>
<name>A0A1B0AR12_9MUSC</name>
<dbReference type="PROSITE" id="PS50157">
    <property type="entry name" value="ZINC_FINGER_C2H2_2"/>
    <property type="match status" value="7"/>
</dbReference>
<feature type="region of interest" description="Disordered" evidence="13">
    <location>
        <begin position="30"/>
        <end position="87"/>
    </location>
</feature>
<feature type="domain" description="C2H2-type" evidence="14">
    <location>
        <begin position="595"/>
        <end position="622"/>
    </location>
</feature>
<dbReference type="FunFam" id="3.30.160.60:FF:000624">
    <property type="entry name" value="zinc finger protein 697"/>
    <property type="match status" value="1"/>
</dbReference>
<feature type="domain" description="C2H2-type" evidence="14">
    <location>
        <begin position="737"/>
        <end position="764"/>
    </location>
</feature>
<feature type="domain" description="C2H2-type" evidence="14">
    <location>
        <begin position="707"/>
        <end position="734"/>
    </location>
</feature>
<comment type="subcellular location">
    <subcellularLocation>
        <location evidence="2">Nucleus</location>
    </subcellularLocation>
</comment>
<comment type="function">
    <text evidence="1">May be involved in transcriptional regulation.</text>
</comment>
<dbReference type="PROSITE" id="PS00028">
    <property type="entry name" value="ZINC_FINGER_C2H2_1"/>
    <property type="match status" value="9"/>
</dbReference>
<dbReference type="GO" id="GO:0000981">
    <property type="term" value="F:DNA-binding transcription factor activity, RNA polymerase II-specific"/>
    <property type="evidence" value="ECO:0007669"/>
    <property type="project" value="TreeGrafter"/>
</dbReference>
<evidence type="ECO:0000256" key="10">
    <source>
        <dbReference type="ARBA" id="ARBA00023163"/>
    </source>
</evidence>
<proteinExistence type="inferred from homology"/>
<evidence type="ECO:0000313" key="16">
    <source>
        <dbReference type="Proteomes" id="UP000092460"/>
    </source>
</evidence>
<comment type="similarity">
    <text evidence="3">Belongs to the krueppel C2H2-type zinc-finger protein family.</text>
</comment>
<dbReference type="SUPFAM" id="SSF57667">
    <property type="entry name" value="beta-beta-alpha zinc fingers"/>
    <property type="match status" value="4"/>
</dbReference>
<keyword evidence="11" id="KW-0539">Nucleus</keyword>
<feature type="compositionally biased region" description="Acidic residues" evidence="13">
    <location>
        <begin position="48"/>
        <end position="87"/>
    </location>
</feature>
<dbReference type="Gene3D" id="3.30.160.60">
    <property type="entry name" value="Classic Zinc Finger"/>
    <property type="match status" value="7"/>
</dbReference>
<dbReference type="GO" id="GO:0008270">
    <property type="term" value="F:zinc ion binding"/>
    <property type="evidence" value="ECO:0007669"/>
    <property type="project" value="UniProtKB-KW"/>
</dbReference>
<evidence type="ECO:0000256" key="8">
    <source>
        <dbReference type="ARBA" id="ARBA00023015"/>
    </source>
</evidence>
<keyword evidence="4" id="KW-0479">Metal-binding</keyword>
<evidence type="ECO:0000259" key="14">
    <source>
        <dbReference type="PROSITE" id="PS50157"/>
    </source>
</evidence>
<dbReference type="Pfam" id="PF00096">
    <property type="entry name" value="zf-C2H2"/>
    <property type="match status" value="5"/>
</dbReference>
<dbReference type="FunFam" id="3.30.160.60:FF:000072">
    <property type="entry name" value="zinc finger protein 143 isoform X1"/>
    <property type="match status" value="1"/>
</dbReference>
<feature type="compositionally biased region" description="Basic and acidic residues" evidence="13">
    <location>
        <begin position="132"/>
        <end position="159"/>
    </location>
</feature>
<keyword evidence="6 12" id="KW-0863">Zinc-finger</keyword>
<dbReference type="GO" id="GO:0005634">
    <property type="term" value="C:nucleus"/>
    <property type="evidence" value="ECO:0007669"/>
    <property type="project" value="UniProtKB-SubCell"/>
</dbReference>
<dbReference type="VEuPathDB" id="VectorBase:GPPI005424"/>
<feature type="domain" description="C2H2-type" evidence="14">
    <location>
        <begin position="623"/>
        <end position="650"/>
    </location>
</feature>
<feature type="compositionally biased region" description="Basic residues" evidence="13">
    <location>
        <begin position="495"/>
        <end position="504"/>
    </location>
</feature>
<evidence type="ECO:0000256" key="11">
    <source>
        <dbReference type="ARBA" id="ARBA00023242"/>
    </source>
</evidence>
<feature type="compositionally biased region" description="Basic and acidic residues" evidence="13">
    <location>
        <begin position="507"/>
        <end position="533"/>
    </location>
</feature>
<reference evidence="15" key="2">
    <citation type="submission" date="2020-05" db="UniProtKB">
        <authorList>
            <consortium name="EnsemblMetazoa"/>
        </authorList>
    </citation>
    <scope>IDENTIFICATION</scope>
    <source>
        <strain evidence="15">IAEA</strain>
    </source>
</reference>
<sequence length="969" mass="109493">MINTLLEHVPIKMETKDTPALKIVAAKEITEGQKSSVAAPSIPLTMTGEDDDVENLDEEEEEDDEEDDTESDVLEEDEATLIISSDEEAELEAQRIRFEEILNKNILQSTKNPTKRLSRRSDSNTNVFINEENEKQLQKEQNKTDNQLSEEKKIAENKATDPSVKTTDTNTSTVNNDDKNNEMHKRLSTNAISSVTPDLATGSNETESCGLVYLHRSQQKLIFNCKACQLSYADLERFGRHLHESHQLFTLDCDEQEKENSPRNLHASKTNPNVKKEPLPTNGQRVAALPEINEPLEACGNICVLNRCKLLLNCISCECKYDKMDLLENHLRQQHHLFDSPSPPSVATAAGPKMEMQEEVFIITEVVESPTFILPDAVVMLPTEGDINMDTVEVITNLRLEDAEVIQTSTHDHIEKKEEDNENVEKSKTILSKNLAKRRGRGRPPKGGKSLKAPMKSKMAAIGKKEPKNLQQTLRRLLEETEEDNQKVSKPKSIGAKRGRKSNKTQKGNETKPEVFDETAKDKNVETVTETKKSATATESTLDKDVAATEDASSVNEVITLIYNSLTDGTREESAAGTYILPHEIVPPESAPKRFPCDQCERSFNKSSRLIEHKRLHTGEKPFACDECPKRFRIKMRLNEHKMRHRVDKKYKCEVCNLGLSTKQDLTLHMRHHAGDRRYQCTECPKAFVRSSDLKIHVRIHTGEKPFACDICNKCFRANQNLIVHKRSHMGDDCKTYQCDRCEKRFMRNIDRKVHMRTHTGEKPYKCEICQKPYSSRVHVRAHIEREHCTIEEGQAKKVKKKRGPKPKALHEELEKQKKLIEELQAQLQAQMKHDEPLIIEADADICDNAINKPEPSSTPNSPPIVSDTTGVKGNNAAAVLPPLTITQKIDQHSPNSPQKVVNQKTSLGIQQVSVTVSMQVENVPQTTTTTMEKENASKINLNTPTPTTVKKERKITSYFTVIGQKSNV</sequence>
<protein>
    <recommendedName>
        <fullName evidence="14">C2H2-type domain-containing protein</fullName>
    </recommendedName>
</protein>
<feature type="region of interest" description="Disordered" evidence="13">
    <location>
        <begin position="409"/>
        <end position="550"/>
    </location>
</feature>
<dbReference type="EMBL" id="JXJN01002204">
    <property type="status" value="NOT_ANNOTATED_CDS"/>
    <property type="molecule type" value="Genomic_DNA"/>
</dbReference>
<dbReference type="InterPro" id="IPR036236">
    <property type="entry name" value="Znf_C2H2_sf"/>
</dbReference>